<evidence type="ECO:0000256" key="4">
    <source>
        <dbReference type="ARBA" id="ARBA00022827"/>
    </source>
</evidence>
<dbReference type="EC" id="1.3.99.-" evidence="9"/>
<reference evidence="9" key="1">
    <citation type="submission" date="2021-02" db="EMBL/GenBank/DDBJ databases">
        <authorList>
            <person name="Han P."/>
        </authorList>
    </citation>
    <scope>NUCLEOTIDE SEQUENCE</scope>
    <source>
        <strain evidence="9">Candidatus Nitrosotenuis uzonensis 5A</strain>
    </source>
</reference>
<dbReference type="Pfam" id="PF02771">
    <property type="entry name" value="Acyl-CoA_dh_N"/>
    <property type="match status" value="1"/>
</dbReference>
<dbReference type="RefSeq" id="WP_205098554.1">
    <property type="nucleotide sequence ID" value="NZ_CAJNAQ010000002.1"/>
</dbReference>
<protein>
    <submittedName>
        <fullName evidence="9">Putative Acyl-CoA dehydrogenase</fullName>
        <ecNumber evidence="9">1.3.99.-</ecNumber>
    </submittedName>
</protein>
<keyword evidence="3 5" id="KW-0285">Flavoprotein</keyword>
<feature type="domain" description="Acyl-CoA dehydrogenase/oxidase N-terminal" evidence="8">
    <location>
        <begin position="8"/>
        <end position="116"/>
    </location>
</feature>
<dbReference type="InterPro" id="IPR037069">
    <property type="entry name" value="AcylCoA_DH/ox_N_sf"/>
</dbReference>
<dbReference type="SUPFAM" id="SSF47203">
    <property type="entry name" value="Acyl-CoA dehydrogenase C-terminal domain-like"/>
    <property type="match status" value="1"/>
</dbReference>
<keyword evidence="4 5" id="KW-0274">FAD</keyword>
<dbReference type="Pfam" id="PF00441">
    <property type="entry name" value="Acyl-CoA_dh_1"/>
    <property type="match status" value="2"/>
</dbReference>
<dbReference type="EMBL" id="CAJNAQ010000002">
    <property type="protein sequence ID" value="CAE6489805.1"/>
    <property type="molecule type" value="Genomic_DNA"/>
</dbReference>
<dbReference type="InterPro" id="IPR009075">
    <property type="entry name" value="AcylCo_DH/oxidase_C"/>
</dbReference>
<dbReference type="GO" id="GO:0050660">
    <property type="term" value="F:flavin adenine dinucleotide binding"/>
    <property type="evidence" value="ECO:0007669"/>
    <property type="project" value="InterPro"/>
</dbReference>
<dbReference type="SUPFAM" id="SSF56645">
    <property type="entry name" value="Acyl-CoA dehydrogenase NM domain-like"/>
    <property type="match status" value="1"/>
</dbReference>
<dbReference type="PROSITE" id="PS00072">
    <property type="entry name" value="ACYL_COA_DH_1"/>
    <property type="match status" value="1"/>
</dbReference>
<evidence type="ECO:0000259" key="8">
    <source>
        <dbReference type="Pfam" id="PF02771"/>
    </source>
</evidence>
<evidence type="ECO:0000256" key="1">
    <source>
        <dbReference type="ARBA" id="ARBA00001974"/>
    </source>
</evidence>
<organism evidence="9 10">
    <name type="scientific">Candidatus Nitrosotenuis uzonensis</name>
    <dbReference type="NCBI Taxonomy" id="1407055"/>
    <lineage>
        <taxon>Archaea</taxon>
        <taxon>Nitrososphaerota</taxon>
        <taxon>Candidatus Nitrosotenuis</taxon>
    </lineage>
</organism>
<feature type="domain" description="Acyl-CoA oxidase/dehydrogenase middle" evidence="7">
    <location>
        <begin position="121"/>
        <end position="212"/>
    </location>
</feature>
<dbReference type="InterPro" id="IPR046373">
    <property type="entry name" value="Acyl-CoA_Oxase/DH_mid-dom_sf"/>
</dbReference>
<proteinExistence type="inferred from homology"/>
<dbReference type="Gene3D" id="1.10.540.10">
    <property type="entry name" value="Acyl-CoA dehydrogenase/oxidase, N-terminal domain"/>
    <property type="match status" value="1"/>
</dbReference>
<dbReference type="Proteomes" id="UP000655759">
    <property type="component" value="Unassembled WGS sequence"/>
</dbReference>
<comment type="cofactor">
    <cofactor evidence="1 5">
        <name>FAD</name>
        <dbReference type="ChEBI" id="CHEBI:57692"/>
    </cofactor>
</comment>
<dbReference type="InterPro" id="IPR009100">
    <property type="entry name" value="AcylCoA_DH/oxidase_NM_dom_sf"/>
</dbReference>
<dbReference type="PANTHER" id="PTHR43884:SF12">
    <property type="entry name" value="ISOVALERYL-COA DEHYDROGENASE, MITOCHONDRIAL-RELATED"/>
    <property type="match status" value="1"/>
</dbReference>
<keyword evidence="5 9" id="KW-0560">Oxidoreductase</keyword>
<sequence length="409" mass="45775">MNFDLTQKQKDLLQKVDLACKKIRDNEEKSYLEEKLNELVIPEFAKIGMLGCPISKKYGGLGFDITTYALALERIGREGSSLRTFFSAHISIGQMVLQGWGNEEQKKRYLPHTVSGRSVMGFALTEPEAGSDPASLQTKFVKKGDNYILKGKKHWVGNGTFAKVIITFAKDRDGKISAFLIDSDSPGFVVKEMKNKMGLLTVKNAEITLQDCVVPKNNLLGKLGDGLNIAFSSLIDGRLSVAAGSLGVMRDCMDESISYAKQRQQHGSELAKKQLIQQHIAKMAINLESARWLVYKAADSRQKLHDYVERFKVITKSWSSKLNRKNLQYSILRSNADNLASIAKFHASNGAFDSSNRAVQIFGSEGYKKTTRVTRHFLDSRAIIIYEGANEVLEMKIALHQLGDKYRSY</sequence>
<dbReference type="InterPro" id="IPR006089">
    <property type="entry name" value="Acyl-CoA_DH_CS"/>
</dbReference>
<comment type="caution">
    <text evidence="9">The sequence shown here is derived from an EMBL/GenBank/DDBJ whole genome shotgun (WGS) entry which is preliminary data.</text>
</comment>
<feature type="domain" description="Acyl-CoA dehydrogenase/oxidase C-terminal" evidence="6">
    <location>
        <begin position="224"/>
        <end position="307"/>
    </location>
</feature>
<accession>A0A812F5G2</accession>
<dbReference type="Gene3D" id="2.40.110.10">
    <property type="entry name" value="Butyryl-CoA Dehydrogenase, subunit A, domain 2"/>
    <property type="match status" value="1"/>
</dbReference>
<dbReference type="InterPro" id="IPR006091">
    <property type="entry name" value="Acyl-CoA_Oxase/DH_mid-dom"/>
</dbReference>
<dbReference type="InterPro" id="IPR013786">
    <property type="entry name" value="AcylCoA_DH/ox_N"/>
</dbReference>
<feature type="domain" description="Acyl-CoA dehydrogenase/oxidase C-terminal" evidence="6">
    <location>
        <begin position="338"/>
        <end position="398"/>
    </location>
</feature>
<dbReference type="Pfam" id="PF02770">
    <property type="entry name" value="Acyl-CoA_dh_M"/>
    <property type="match status" value="1"/>
</dbReference>
<evidence type="ECO:0000256" key="3">
    <source>
        <dbReference type="ARBA" id="ARBA00022630"/>
    </source>
</evidence>
<dbReference type="InterPro" id="IPR036250">
    <property type="entry name" value="AcylCo_DH-like_C"/>
</dbReference>
<evidence type="ECO:0000259" key="6">
    <source>
        <dbReference type="Pfam" id="PF00441"/>
    </source>
</evidence>
<evidence type="ECO:0000256" key="2">
    <source>
        <dbReference type="ARBA" id="ARBA00009347"/>
    </source>
</evidence>
<evidence type="ECO:0000313" key="10">
    <source>
        <dbReference type="Proteomes" id="UP000655759"/>
    </source>
</evidence>
<comment type="similarity">
    <text evidence="2 5">Belongs to the acyl-CoA dehydrogenase family.</text>
</comment>
<evidence type="ECO:0000256" key="5">
    <source>
        <dbReference type="RuleBase" id="RU362125"/>
    </source>
</evidence>
<gene>
    <name evidence="9" type="ORF">NUZ5A_20667</name>
</gene>
<dbReference type="PANTHER" id="PTHR43884">
    <property type="entry name" value="ACYL-COA DEHYDROGENASE"/>
    <property type="match status" value="1"/>
</dbReference>
<dbReference type="AlphaFoldDB" id="A0A812F5G2"/>
<evidence type="ECO:0000259" key="7">
    <source>
        <dbReference type="Pfam" id="PF02770"/>
    </source>
</evidence>
<dbReference type="Gene3D" id="1.20.140.10">
    <property type="entry name" value="Butyryl-CoA Dehydrogenase, subunit A, domain 3"/>
    <property type="match status" value="1"/>
</dbReference>
<evidence type="ECO:0000313" key="9">
    <source>
        <dbReference type="EMBL" id="CAE6489805.1"/>
    </source>
</evidence>
<name>A0A812F5G2_9ARCH</name>
<dbReference type="GO" id="GO:0003995">
    <property type="term" value="F:acyl-CoA dehydrogenase activity"/>
    <property type="evidence" value="ECO:0007669"/>
    <property type="project" value="InterPro"/>
</dbReference>